<dbReference type="Gene3D" id="2.30.30.60">
    <property type="match status" value="1"/>
</dbReference>
<accession>D1Z2R9</accession>
<dbReference type="AlphaFoldDB" id="D1Z2R9"/>
<dbReference type="GO" id="GO:0016020">
    <property type="term" value="C:membrane"/>
    <property type="evidence" value="ECO:0007669"/>
    <property type="project" value="UniProtKB-SubCell"/>
</dbReference>
<dbReference type="RefSeq" id="WP_012901661.1">
    <property type="nucleotide sequence ID" value="NC_013665.1"/>
</dbReference>
<dbReference type="eggNOG" id="arCOG01569">
    <property type="taxonomic scope" value="Archaea"/>
</dbReference>
<dbReference type="GO" id="GO:0055085">
    <property type="term" value="P:transmembrane transport"/>
    <property type="evidence" value="ECO:0007669"/>
    <property type="project" value="InterPro"/>
</dbReference>
<dbReference type="Proteomes" id="UP000001882">
    <property type="component" value="Chromosome"/>
</dbReference>
<reference evidence="7 8" key="2">
    <citation type="journal article" date="2008" name="Int. J. Syst. Evol. Microbiol.">
        <title>Methanocella paludicola gen. nov., sp. nov., a methane-producing archaeon, the first isolate of the lineage 'Rice Cluster I', and proposal of the new archaeal order Methanocellales ord. nov.</title>
        <authorList>
            <person name="Sakai S."/>
            <person name="Imachi H."/>
            <person name="Hanada S."/>
            <person name="Ohashi A."/>
            <person name="Harada H."/>
            <person name="Kamagata Y."/>
        </authorList>
    </citation>
    <scope>NUCLEOTIDE SEQUENCE [LARGE SCALE GENOMIC DNA]</scope>
    <source>
        <strain evidence="8">DSM 17711 / JCM 13418 / NBRC 101707 / SANAE</strain>
    </source>
</reference>
<evidence type="ECO:0000256" key="2">
    <source>
        <dbReference type="ARBA" id="ARBA00022692"/>
    </source>
</evidence>
<evidence type="ECO:0000256" key="3">
    <source>
        <dbReference type="ARBA" id="ARBA00022989"/>
    </source>
</evidence>
<dbReference type="OrthoDB" id="11475at2157"/>
<keyword evidence="3 5" id="KW-1133">Transmembrane helix</keyword>
<evidence type="ECO:0000313" key="7">
    <source>
        <dbReference type="EMBL" id="BAI62991.1"/>
    </source>
</evidence>
<sequence>MSLKSRFRYMLVSMLVVVVMALILIIPFFNSSLSIYVSVLAIGLSLALQKYMASFAGYFVIKSSNIFDVGDRIRIGSMKGDVKHIGLFHVILDEVGEDEKMGGELTGRIVHVPNLVVLDQPVLNFSKDYSIKEELISCGYIFDEIRIPLRPGSDVRKAAGILEELLKVENNAVMKDAKAAFTDGLPNFISDLENGPRITVHIEEKVVWIKGRFVTAIAGRNVVKTRISMAFLDRVKGDPDIVVGEK</sequence>
<keyword evidence="2 5" id="KW-0812">Transmembrane</keyword>
<dbReference type="GeneID" id="8682583"/>
<feature type="transmembrane region" description="Helical" evidence="5">
    <location>
        <begin position="35"/>
        <end position="61"/>
    </location>
</feature>
<dbReference type="KEGG" id="mpd:MCP_2919"/>
<feature type="domain" description="Mechanosensitive ion channel MscS" evidence="6">
    <location>
        <begin position="52"/>
        <end position="127"/>
    </location>
</feature>
<dbReference type="InterPro" id="IPR006685">
    <property type="entry name" value="MscS_channel_2nd"/>
</dbReference>
<evidence type="ECO:0000256" key="4">
    <source>
        <dbReference type="ARBA" id="ARBA00023136"/>
    </source>
</evidence>
<keyword evidence="4 5" id="KW-0472">Membrane</keyword>
<evidence type="ECO:0000259" key="6">
    <source>
        <dbReference type="Pfam" id="PF00924"/>
    </source>
</evidence>
<dbReference type="PANTHER" id="PTHR30566:SF5">
    <property type="entry name" value="MECHANOSENSITIVE ION CHANNEL PROTEIN 1, MITOCHONDRIAL-RELATED"/>
    <property type="match status" value="1"/>
</dbReference>
<keyword evidence="8" id="KW-1185">Reference proteome</keyword>
<dbReference type="SUPFAM" id="SSF50182">
    <property type="entry name" value="Sm-like ribonucleoproteins"/>
    <property type="match status" value="1"/>
</dbReference>
<organism evidence="7 8">
    <name type="scientific">Methanocella paludicola (strain DSM 17711 / JCM 13418 / NBRC 101707 / SANAE)</name>
    <dbReference type="NCBI Taxonomy" id="304371"/>
    <lineage>
        <taxon>Archaea</taxon>
        <taxon>Methanobacteriati</taxon>
        <taxon>Methanobacteriota</taxon>
        <taxon>Stenosarchaea group</taxon>
        <taxon>Methanomicrobia</taxon>
        <taxon>Methanocellales</taxon>
        <taxon>Methanocellaceae</taxon>
        <taxon>Methanocella</taxon>
    </lineage>
</organism>
<dbReference type="InterPro" id="IPR010920">
    <property type="entry name" value="LSM_dom_sf"/>
</dbReference>
<comment type="subcellular location">
    <subcellularLocation>
        <location evidence="1">Membrane</location>
    </subcellularLocation>
</comment>
<reference evidence="7 8" key="1">
    <citation type="journal article" date="2007" name="Appl. Environ. Microbiol.">
        <title>Isolation of key methanogens for global methane emission from rice paddy fields: a novel isolate affiliated with the clone cluster rice cluster I.</title>
        <authorList>
            <person name="Sakai S."/>
            <person name="Imachi H."/>
            <person name="Sekiguchi Y."/>
            <person name="Ohashi A."/>
            <person name="Harada H."/>
            <person name="Kamagata Y."/>
        </authorList>
    </citation>
    <scope>NUCLEOTIDE SEQUENCE [LARGE SCALE GENOMIC DNA]</scope>
    <source>
        <strain evidence="8">DSM 17711 / JCM 13418 / NBRC 101707 / SANAE</strain>
    </source>
</reference>
<dbReference type="PANTHER" id="PTHR30566">
    <property type="entry name" value="YNAI-RELATED MECHANOSENSITIVE ION CHANNEL"/>
    <property type="match status" value="1"/>
</dbReference>
<feature type="transmembrane region" description="Helical" evidence="5">
    <location>
        <begin position="7"/>
        <end position="29"/>
    </location>
</feature>
<evidence type="ECO:0000256" key="1">
    <source>
        <dbReference type="ARBA" id="ARBA00004370"/>
    </source>
</evidence>
<name>D1Z2R9_METPS</name>
<evidence type="ECO:0000256" key="5">
    <source>
        <dbReference type="SAM" id="Phobius"/>
    </source>
</evidence>
<dbReference type="Pfam" id="PF00924">
    <property type="entry name" value="MS_channel_2nd"/>
    <property type="match status" value="1"/>
</dbReference>
<evidence type="ECO:0000313" key="8">
    <source>
        <dbReference type="Proteomes" id="UP000001882"/>
    </source>
</evidence>
<proteinExistence type="predicted"/>
<dbReference type="InterPro" id="IPR023408">
    <property type="entry name" value="MscS_beta-dom_sf"/>
</dbReference>
<dbReference type="STRING" id="304371.MCP_2919"/>
<reference evidence="8" key="3">
    <citation type="journal article" date="2011" name="PLoS ONE">
        <title>Genome sequence of a mesophilic hydrogenotrophic methanogen Methanocella paludicola, the first cultivated representative of the order Methanocellales.</title>
        <authorList>
            <person name="Sakai S."/>
            <person name="Takaki Y."/>
            <person name="Shimamura S."/>
            <person name="Sekine M."/>
            <person name="Tajima T."/>
            <person name="Kosugi H."/>
            <person name="Ichikawa N."/>
            <person name="Tasumi E."/>
            <person name="Hiraki A.T."/>
            <person name="Shimizu A."/>
            <person name="Kato Y."/>
            <person name="Nishiko R."/>
            <person name="Mori K."/>
            <person name="Fujita N."/>
            <person name="Imachi H."/>
            <person name="Takai K."/>
        </authorList>
    </citation>
    <scope>NUCLEOTIDE SEQUENCE [LARGE SCALE GENOMIC DNA]</scope>
    <source>
        <strain evidence="8">DSM 17711 / JCM 13418 / NBRC 101707 / SANAE</strain>
    </source>
</reference>
<dbReference type="InParanoid" id="D1Z2R9"/>
<protein>
    <recommendedName>
        <fullName evidence="6">Mechanosensitive ion channel MscS domain-containing protein</fullName>
    </recommendedName>
</protein>
<dbReference type="EMBL" id="AP011532">
    <property type="protein sequence ID" value="BAI62991.1"/>
    <property type="molecule type" value="Genomic_DNA"/>
</dbReference>
<gene>
    <name evidence="7" type="ordered locus">MCP_2919</name>
</gene>